<gene>
    <name evidence="3" type="ORF">BD311DRAFT_810856</name>
</gene>
<dbReference type="OrthoDB" id="1792at2759"/>
<dbReference type="InterPro" id="IPR016534">
    <property type="entry name" value="VPS16"/>
</dbReference>
<dbReference type="AlphaFoldDB" id="A0A4Q9M8K2"/>
<keyword evidence="1" id="KW-0732">Signal</keyword>
<dbReference type="Pfam" id="PF04841">
    <property type="entry name" value="Vps16_N"/>
    <property type="match status" value="1"/>
</dbReference>
<dbReference type="GO" id="GO:0003779">
    <property type="term" value="F:actin binding"/>
    <property type="evidence" value="ECO:0007669"/>
    <property type="project" value="TreeGrafter"/>
</dbReference>
<accession>A0A4Q9M8K2</accession>
<dbReference type="GO" id="GO:0016197">
    <property type="term" value="P:endosomal transport"/>
    <property type="evidence" value="ECO:0007669"/>
    <property type="project" value="TreeGrafter"/>
</dbReference>
<feature type="domain" description="Vps16 N-terminal" evidence="2">
    <location>
        <begin position="33"/>
        <end position="163"/>
    </location>
</feature>
<evidence type="ECO:0000259" key="2">
    <source>
        <dbReference type="Pfam" id="PF04841"/>
    </source>
</evidence>
<organism evidence="3">
    <name type="scientific">Dichomitus squalens</name>
    <dbReference type="NCBI Taxonomy" id="114155"/>
    <lineage>
        <taxon>Eukaryota</taxon>
        <taxon>Fungi</taxon>
        <taxon>Dikarya</taxon>
        <taxon>Basidiomycota</taxon>
        <taxon>Agaricomycotina</taxon>
        <taxon>Agaricomycetes</taxon>
        <taxon>Polyporales</taxon>
        <taxon>Polyporaceae</taxon>
        <taxon>Dichomitus</taxon>
    </lineage>
</organism>
<dbReference type="GO" id="GO:0005768">
    <property type="term" value="C:endosome"/>
    <property type="evidence" value="ECO:0007669"/>
    <property type="project" value="TreeGrafter"/>
</dbReference>
<proteinExistence type="predicted"/>
<name>A0A4Q9M8K2_9APHY</name>
<dbReference type="GO" id="GO:0006886">
    <property type="term" value="P:intracellular protein transport"/>
    <property type="evidence" value="ECO:0007669"/>
    <property type="project" value="InterPro"/>
</dbReference>
<evidence type="ECO:0000256" key="1">
    <source>
        <dbReference type="SAM" id="SignalP"/>
    </source>
</evidence>
<reference evidence="3" key="1">
    <citation type="submission" date="2019-01" db="EMBL/GenBank/DDBJ databases">
        <title>Draft genome sequences of three monokaryotic isolates of the white-rot basidiomycete fungus Dichomitus squalens.</title>
        <authorList>
            <consortium name="DOE Joint Genome Institute"/>
            <person name="Lopez S.C."/>
            <person name="Andreopoulos B."/>
            <person name="Pangilinan J."/>
            <person name="Lipzen A."/>
            <person name="Riley R."/>
            <person name="Ahrendt S."/>
            <person name="Ng V."/>
            <person name="Barry K."/>
            <person name="Daum C."/>
            <person name="Grigoriev I.V."/>
            <person name="Hilden K.S."/>
            <person name="Makela M.R."/>
            <person name="de Vries R.P."/>
        </authorList>
    </citation>
    <scope>NUCLEOTIDE SEQUENCE [LARGE SCALE GENOMIC DNA]</scope>
    <source>
        <strain evidence="3">OM18370.1</strain>
    </source>
</reference>
<dbReference type="PANTHER" id="PTHR12811:SF0">
    <property type="entry name" value="VACUOLAR PROTEIN SORTING-ASSOCIATED PROTEIN 16 HOMOLOG"/>
    <property type="match status" value="1"/>
</dbReference>
<feature type="signal peptide" evidence="1">
    <location>
        <begin position="1"/>
        <end position="24"/>
    </location>
</feature>
<dbReference type="GO" id="GO:0042144">
    <property type="term" value="P:vacuole fusion, non-autophagic"/>
    <property type="evidence" value="ECO:0007669"/>
    <property type="project" value="TreeGrafter"/>
</dbReference>
<feature type="chain" id="PRO_5020620902" evidence="1">
    <location>
        <begin position="25"/>
        <end position="221"/>
    </location>
</feature>
<dbReference type="InterPro" id="IPR006926">
    <property type="entry name" value="Vps16_N"/>
</dbReference>
<dbReference type="GO" id="GO:0030897">
    <property type="term" value="C:HOPS complex"/>
    <property type="evidence" value="ECO:0007669"/>
    <property type="project" value="TreeGrafter"/>
</dbReference>
<sequence>MSPSPNGKSLALLIFSGLLWVVSTNLQRSLAKSDTMLVGPFGDTLQYFYCGSTFAVTEPDGIRIVSPDTCDVVQKVPASSVSVFRSGSTSPSAFLFDAWKNFSRRSLKADESIRSICPELAEAVDECIDAAAREWEPFWQRRLLNAAKFGRSFLDFYDPTDFIQVGQLIKVLNAVCFYEIGIPLSYMQYTQLSPSHLISRLLARNLHPLALRISSYLALPP</sequence>
<dbReference type="Proteomes" id="UP000292957">
    <property type="component" value="Unassembled WGS sequence"/>
</dbReference>
<protein>
    <submittedName>
        <fullName evidence="3">Vps16, N-terminal region-domain-containing protein</fullName>
    </submittedName>
</protein>
<dbReference type="PANTHER" id="PTHR12811">
    <property type="entry name" value="VACUOLAR PROTEIN SORTING VPS16"/>
    <property type="match status" value="1"/>
</dbReference>
<dbReference type="EMBL" id="ML143509">
    <property type="protein sequence ID" value="TBU23309.1"/>
    <property type="molecule type" value="Genomic_DNA"/>
</dbReference>
<evidence type="ECO:0000313" key="3">
    <source>
        <dbReference type="EMBL" id="TBU23309.1"/>
    </source>
</evidence>